<dbReference type="AlphaFoldDB" id="A0A0D3I4R1"/>
<feature type="domain" description="FAM91 N-terminal" evidence="3">
    <location>
        <begin position="271"/>
        <end position="347"/>
    </location>
</feature>
<evidence type="ECO:0000256" key="1">
    <source>
        <dbReference type="ARBA" id="ARBA00010319"/>
    </source>
</evidence>
<dbReference type="EnsemblProtists" id="EOD06246">
    <property type="protein sequence ID" value="EOD06246"/>
    <property type="gene ID" value="EMIHUDRAFT_471211"/>
</dbReference>
<dbReference type="eggNOG" id="KOG3707">
    <property type="taxonomic scope" value="Eukaryota"/>
</dbReference>
<reference evidence="5" key="2">
    <citation type="submission" date="2024-10" db="UniProtKB">
        <authorList>
            <consortium name="EnsemblProtists"/>
        </authorList>
    </citation>
    <scope>IDENTIFICATION</scope>
</reference>
<feature type="domain" description="FAM91 C-terminal" evidence="4">
    <location>
        <begin position="402"/>
        <end position="557"/>
    </location>
</feature>
<dbReference type="GeneID" id="17252394"/>
<comment type="similarity">
    <text evidence="1">Belongs to the FAM91 family.</text>
</comment>
<keyword evidence="6" id="KW-1185">Reference proteome</keyword>
<dbReference type="Pfam" id="PF14648">
    <property type="entry name" value="FAM91_C"/>
    <property type="match status" value="1"/>
</dbReference>
<sequence length="778" mass="80756">MPESTAEGEAVAQWLEKRPTAVQWEVLPPALRARLGSEAAWLRALRAHSLGLQLPWSSALGVEEKEYLAELLKASRERLLLYPYHLARRLAACWPAETPFRYYREMLFEMLRSERSYDTIPNFTAADAARLLRVGRNEFLHALNECRSKGWLWKRRRGLIMKQLPSAPPPDLPLEDWWVVCASEPALSIAADLLAGRAPRRTRGRSGTGLGGSGLGGSGGELGGDDEADGGGATGDLGDGQLGTAARDALVALSAARDGRALAAALPEEGVAVEASDKLAVPPLVGFVMNRVGNDWMEKLLYELFVSNDETAEVRQLASLLDQPLDRVLMAASLACRLGFAKKKAPPEAAAAAGQAEAGGAQARAAGGGLPPLSASATSAPEFMAAPEGGGEVSPRDASSGARIALLVDSKLAASLMMSNLAAGLKQHAVTLYEVGKIPAESLDAFLEAAAEVERPHELELLEYFDHAISLRIAAASLRAACPGRPLDIVRTESLRELGSSKLARLLGRSYGLAVSMAPLLSHSETVFTRGTGVPHAGPLAPAMVSPWARLALYAAAGGALVAINELLLLSPAYDAAPSRAAQVSFPLRAADLHPDLLSLEVAANGAGGGGSAEAGGGDGSGGGAGAGSGDASGGVAAGGAGAEAVAARVVQCLRLQGTFGFVQLVRLSGEWVPLDLHLGLPLFDVCSSIQRDGLLREAAAPALAAAAEGWLGRVIDFAGAYSRVADRAAGRNDTRPAFCPAASAVDDGAAAGAPLPLVDLIFDGASIGRFDEAEHRC</sequence>
<dbReference type="InterPro" id="IPR028091">
    <property type="entry name" value="FAM91_N_dom"/>
</dbReference>
<reference evidence="6" key="1">
    <citation type="journal article" date="2013" name="Nature">
        <title>Pan genome of the phytoplankton Emiliania underpins its global distribution.</title>
        <authorList>
            <person name="Read B.A."/>
            <person name="Kegel J."/>
            <person name="Klute M.J."/>
            <person name="Kuo A."/>
            <person name="Lefebvre S.C."/>
            <person name="Maumus F."/>
            <person name="Mayer C."/>
            <person name="Miller J."/>
            <person name="Monier A."/>
            <person name="Salamov A."/>
            <person name="Young J."/>
            <person name="Aguilar M."/>
            <person name="Claverie J.M."/>
            <person name="Frickenhaus S."/>
            <person name="Gonzalez K."/>
            <person name="Herman E.K."/>
            <person name="Lin Y.C."/>
            <person name="Napier J."/>
            <person name="Ogata H."/>
            <person name="Sarno A.F."/>
            <person name="Shmutz J."/>
            <person name="Schroeder D."/>
            <person name="de Vargas C."/>
            <person name="Verret F."/>
            <person name="von Dassow P."/>
            <person name="Valentin K."/>
            <person name="Van de Peer Y."/>
            <person name="Wheeler G."/>
            <person name="Dacks J.B."/>
            <person name="Delwiche C.F."/>
            <person name="Dyhrman S.T."/>
            <person name="Glockner G."/>
            <person name="John U."/>
            <person name="Richards T."/>
            <person name="Worden A.Z."/>
            <person name="Zhang X."/>
            <person name="Grigoriev I.V."/>
            <person name="Allen A.E."/>
            <person name="Bidle K."/>
            <person name="Borodovsky M."/>
            <person name="Bowler C."/>
            <person name="Brownlee C."/>
            <person name="Cock J.M."/>
            <person name="Elias M."/>
            <person name="Gladyshev V.N."/>
            <person name="Groth M."/>
            <person name="Guda C."/>
            <person name="Hadaegh A."/>
            <person name="Iglesias-Rodriguez M.D."/>
            <person name="Jenkins J."/>
            <person name="Jones B.M."/>
            <person name="Lawson T."/>
            <person name="Leese F."/>
            <person name="Lindquist E."/>
            <person name="Lobanov A."/>
            <person name="Lomsadze A."/>
            <person name="Malik S.B."/>
            <person name="Marsh M.E."/>
            <person name="Mackinder L."/>
            <person name="Mock T."/>
            <person name="Mueller-Roeber B."/>
            <person name="Pagarete A."/>
            <person name="Parker M."/>
            <person name="Probert I."/>
            <person name="Quesneville H."/>
            <person name="Raines C."/>
            <person name="Rensing S.A."/>
            <person name="Riano-Pachon D.M."/>
            <person name="Richier S."/>
            <person name="Rokitta S."/>
            <person name="Shiraiwa Y."/>
            <person name="Soanes D.M."/>
            <person name="van der Giezen M."/>
            <person name="Wahlund T.M."/>
            <person name="Williams B."/>
            <person name="Wilson W."/>
            <person name="Wolfe G."/>
            <person name="Wurch L.L."/>
        </authorList>
    </citation>
    <scope>NUCLEOTIDE SEQUENCE</scope>
</reference>
<dbReference type="KEGG" id="ehx:EMIHUDRAFT_471211"/>
<dbReference type="Pfam" id="PF14647">
    <property type="entry name" value="FAM91_N"/>
    <property type="match status" value="2"/>
</dbReference>
<dbReference type="PaxDb" id="2903-EOD06246"/>
<dbReference type="InterPro" id="IPR028097">
    <property type="entry name" value="FAM91_C_dom"/>
</dbReference>
<dbReference type="HOGENOM" id="CLU_010656_0_0_1"/>
<evidence type="ECO:0000313" key="5">
    <source>
        <dbReference type="EnsemblProtists" id="EOD06246"/>
    </source>
</evidence>
<name>A0A0D3I4R1_EMIH1</name>
<feature type="domain" description="FAM91 N-terminal" evidence="3">
    <location>
        <begin position="21"/>
        <end position="182"/>
    </location>
</feature>
<dbReference type="STRING" id="2903.R1D5R0"/>
<protein>
    <recommendedName>
        <fullName evidence="7">FAM91 N-terminal domain-containing protein</fullName>
    </recommendedName>
</protein>
<proteinExistence type="inferred from homology"/>
<feature type="region of interest" description="Disordered" evidence="2">
    <location>
        <begin position="200"/>
        <end position="239"/>
    </location>
</feature>
<evidence type="ECO:0000313" key="6">
    <source>
        <dbReference type="Proteomes" id="UP000013827"/>
    </source>
</evidence>
<organism evidence="5 6">
    <name type="scientific">Emiliania huxleyi (strain CCMP1516)</name>
    <dbReference type="NCBI Taxonomy" id="280463"/>
    <lineage>
        <taxon>Eukaryota</taxon>
        <taxon>Haptista</taxon>
        <taxon>Haptophyta</taxon>
        <taxon>Prymnesiophyceae</taxon>
        <taxon>Isochrysidales</taxon>
        <taxon>Noelaerhabdaceae</taxon>
        <taxon>Emiliania</taxon>
    </lineage>
</organism>
<feature type="region of interest" description="Disordered" evidence="2">
    <location>
        <begin position="609"/>
        <end position="629"/>
    </location>
</feature>
<evidence type="ECO:0000259" key="3">
    <source>
        <dbReference type="Pfam" id="PF14647"/>
    </source>
</evidence>
<dbReference type="OMA" id="NNICRRI"/>
<accession>A0A0D3I4R1</accession>
<dbReference type="RefSeq" id="XP_005758675.1">
    <property type="nucleotide sequence ID" value="XM_005758618.1"/>
</dbReference>
<dbReference type="PANTHER" id="PTHR28441:SF2">
    <property type="entry name" value="PROTEIN FAM91A1"/>
    <property type="match status" value="1"/>
</dbReference>
<dbReference type="Proteomes" id="UP000013827">
    <property type="component" value="Unassembled WGS sequence"/>
</dbReference>
<evidence type="ECO:0000256" key="2">
    <source>
        <dbReference type="SAM" id="MobiDB-lite"/>
    </source>
</evidence>
<dbReference type="PANTHER" id="PTHR28441">
    <property type="entry name" value="PROTEIN FAM91A1"/>
    <property type="match status" value="1"/>
</dbReference>
<dbReference type="InterPro" id="IPR039199">
    <property type="entry name" value="FAM91"/>
</dbReference>
<evidence type="ECO:0000259" key="4">
    <source>
        <dbReference type="Pfam" id="PF14648"/>
    </source>
</evidence>
<feature type="compositionally biased region" description="Gly residues" evidence="2">
    <location>
        <begin position="230"/>
        <end position="239"/>
    </location>
</feature>
<feature type="compositionally biased region" description="Gly residues" evidence="2">
    <location>
        <begin position="206"/>
        <end position="222"/>
    </location>
</feature>
<evidence type="ECO:0008006" key="7">
    <source>
        <dbReference type="Google" id="ProtNLM"/>
    </source>
</evidence>